<evidence type="ECO:0000256" key="15">
    <source>
        <dbReference type="SAM" id="MobiDB-lite"/>
    </source>
</evidence>
<dbReference type="PANTHER" id="PTHR23428">
    <property type="entry name" value="HISTONE H2B"/>
    <property type="match status" value="1"/>
</dbReference>
<keyword evidence="18" id="KW-1185">Reference proteome</keyword>
<comment type="subcellular location">
    <subcellularLocation>
        <location evidence="3">Chromosome</location>
    </subcellularLocation>
    <subcellularLocation>
        <location evidence="2">Nucleus</location>
    </subcellularLocation>
</comment>
<evidence type="ECO:0000256" key="5">
    <source>
        <dbReference type="ARBA" id="ARBA00006846"/>
    </source>
</evidence>
<evidence type="ECO:0000313" key="18">
    <source>
        <dbReference type="Proteomes" id="UP001159405"/>
    </source>
</evidence>
<protein>
    <recommendedName>
        <fullName evidence="14">Histone H4</fullName>
    </recommendedName>
</protein>
<keyword evidence="13 14" id="KW-0544">Nucleosome core</keyword>
<keyword evidence="7" id="KW-0488">Methylation</keyword>
<feature type="region of interest" description="Disordered" evidence="15">
    <location>
        <begin position="317"/>
        <end position="337"/>
    </location>
</feature>
<dbReference type="InterPro" id="IPR009072">
    <property type="entry name" value="Histone-fold"/>
</dbReference>
<keyword evidence="9" id="KW-0832">Ubl conjugation</keyword>
<dbReference type="SUPFAM" id="SSF47113">
    <property type="entry name" value="Histone-fold"/>
    <property type="match status" value="2"/>
</dbReference>
<comment type="similarity">
    <text evidence="5">Belongs to the histone H2B family.</text>
</comment>
<evidence type="ECO:0000256" key="9">
    <source>
        <dbReference type="ARBA" id="ARBA00022843"/>
    </source>
</evidence>
<evidence type="ECO:0000256" key="6">
    <source>
        <dbReference type="ARBA" id="ARBA00022454"/>
    </source>
</evidence>
<evidence type="ECO:0000256" key="1">
    <source>
        <dbReference type="ARBA" id="ARBA00002001"/>
    </source>
</evidence>
<evidence type="ECO:0000256" key="7">
    <source>
        <dbReference type="ARBA" id="ARBA00022481"/>
    </source>
</evidence>
<name>A0ABN8QQU4_9CNID</name>
<evidence type="ECO:0000313" key="17">
    <source>
        <dbReference type="EMBL" id="CAH3169055.1"/>
    </source>
</evidence>
<feature type="non-terminal residue" evidence="17">
    <location>
        <position position="1"/>
    </location>
</feature>
<comment type="similarity">
    <text evidence="4 14">Belongs to the histone H4 family.</text>
</comment>
<comment type="subunit">
    <text evidence="14">The nucleosome is a histone octamer containing two molecules each of H2A, H2B, H3 and H4 assembled in one H3-H4 heterotetramer and two H2A-H2B heterodimers. The octamer wraps approximately 147 bp of DNA.</text>
</comment>
<accession>A0ABN8QQU4</accession>
<keyword evidence="11 14" id="KW-0238">DNA-binding</keyword>
<dbReference type="InterPro" id="IPR007125">
    <property type="entry name" value="H2A/H2B/H3"/>
</dbReference>
<evidence type="ECO:0000256" key="13">
    <source>
        <dbReference type="ARBA" id="ARBA00023269"/>
    </source>
</evidence>
<dbReference type="PROSITE" id="PS00047">
    <property type="entry name" value="HISTONE_H4"/>
    <property type="match status" value="1"/>
</dbReference>
<organism evidence="17 18">
    <name type="scientific">Porites lobata</name>
    <dbReference type="NCBI Taxonomy" id="104759"/>
    <lineage>
        <taxon>Eukaryota</taxon>
        <taxon>Metazoa</taxon>
        <taxon>Cnidaria</taxon>
        <taxon>Anthozoa</taxon>
        <taxon>Hexacorallia</taxon>
        <taxon>Scleractinia</taxon>
        <taxon>Fungiina</taxon>
        <taxon>Poritidae</taxon>
        <taxon>Porites</taxon>
    </lineage>
</organism>
<sequence length="430" mass="47268">LCSLSADSAGQLNVLWHDGDALGMDGAQVGVFKETNQVSFASFLKSHHSRALKTQVGLKILSDFSHKTLEGQLADEQLGRFLVPTDFTKSDSTRPVTMRFLDSSSGRRTLTSCLCGELFSWSFSTKSYEAINMSGRGKGGKGLGKGGAKRHRKILRDNIQGITKPAIRRLARRGGVKRISGLIYEETRGVLKVFLENVIRDAVTYTEHAKRKTVTAMDVNTSLCDGDAGEQLVQLFIVADSKLKMTGNYSGLLVVTSGVTRQLEDLSAQILEHCSQVDWSTSANTLSITWCPSPFLYRDQTCLQDLYMAPKVAGKKGEKRAGKAKAPSDGKKKRRGKRKESYAIYIYKVLKQVHPDTGISSKAMGIMNSFVNDIFERIATEASRLAHYNKKSTISSREIQTAIRLLLPGELAKHAVSEGTKAVTKYTSSK</sequence>
<keyword evidence="8" id="KW-1017">Isopeptide bond</keyword>
<dbReference type="InterPro" id="IPR055333">
    <property type="entry name" value="HISTONE_H2B_site"/>
</dbReference>
<dbReference type="InterPro" id="IPR001951">
    <property type="entry name" value="Histone_H4"/>
</dbReference>
<reference evidence="17 18" key="1">
    <citation type="submission" date="2022-05" db="EMBL/GenBank/DDBJ databases">
        <authorList>
            <consortium name="Genoscope - CEA"/>
            <person name="William W."/>
        </authorList>
    </citation>
    <scope>NUCLEOTIDE SEQUENCE [LARGE SCALE GENOMIC DNA]</scope>
</reference>
<dbReference type="EMBL" id="CALNXK010000148">
    <property type="protein sequence ID" value="CAH3169055.1"/>
    <property type="molecule type" value="Genomic_DNA"/>
</dbReference>
<dbReference type="Proteomes" id="UP001159405">
    <property type="component" value="Unassembled WGS sequence"/>
</dbReference>
<dbReference type="PROSITE" id="PS00357">
    <property type="entry name" value="HISTONE_H2B"/>
    <property type="match status" value="1"/>
</dbReference>
<dbReference type="Gene3D" id="1.10.20.10">
    <property type="entry name" value="Histone, subunit A"/>
    <property type="match status" value="2"/>
</dbReference>
<gene>
    <name evidence="17" type="ORF">PLOB_00009545</name>
</gene>
<dbReference type="Pfam" id="PF00125">
    <property type="entry name" value="Histone"/>
    <property type="match status" value="1"/>
</dbReference>
<dbReference type="CDD" id="cd22910">
    <property type="entry name" value="HFD_H2B"/>
    <property type="match status" value="1"/>
</dbReference>
<evidence type="ECO:0000256" key="3">
    <source>
        <dbReference type="ARBA" id="ARBA00004286"/>
    </source>
</evidence>
<dbReference type="SMART" id="SM00417">
    <property type="entry name" value="H4"/>
    <property type="match status" value="1"/>
</dbReference>
<feature type="domain" description="Core Histone H2A/H2B/H3" evidence="16">
    <location>
        <begin position="328"/>
        <end position="405"/>
    </location>
</feature>
<dbReference type="InterPro" id="IPR019809">
    <property type="entry name" value="Histone_H4_CS"/>
</dbReference>
<evidence type="ECO:0000259" key="16">
    <source>
        <dbReference type="Pfam" id="PF00125"/>
    </source>
</evidence>
<evidence type="ECO:0000256" key="11">
    <source>
        <dbReference type="ARBA" id="ARBA00023125"/>
    </source>
</evidence>
<comment type="caution">
    <text evidence="17">The sequence shown here is derived from an EMBL/GenBank/DDBJ whole genome shotgun (WGS) entry which is preliminary data.</text>
</comment>
<keyword evidence="10" id="KW-0007">Acetylation</keyword>
<proteinExistence type="inferred from homology"/>
<evidence type="ECO:0000256" key="4">
    <source>
        <dbReference type="ARBA" id="ARBA00006564"/>
    </source>
</evidence>
<evidence type="ECO:0000256" key="8">
    <source>
        <dbReference type="ARBA" id="ARBA00022499"/>
    </source>
</evidence>
<keyword evidence="12 14" id="KW-0539">Nucleus</keyword>
<dbReference type="InterPro" id="IPR000558">
    <property type="entry name" value="Histone_H2B"/>
</dbReference>
<dbReference type="PRINTS" id="PR00623">
    <property type="entry name" value="HISTONEH4"/>
</dbReference>
<dbReference type="SMART" id="SM00427">
    <property type="entry name" value="H2B"/>
    <property type="match status" value="1"/>
</dbReference>
<comment type="function">
    <text evidence="1 14">Core component of nucleosome. Nucleosomes wrap and compact DNA into chromatin, limiting DNA accessibility to the cellular machineries which require DNA as a template. Histones thereby play a central role in transcription regulation, DNA repair, DNA replication and chromosomal stability. DNA accessibility is regulated via a complex set of post-translational modifications of histones, also called histone code, and nucleosome remodeling.</text>
</comment>
<evidence type="ECO:0000256" key="2">
    <source>
        <dbReference type="ARBA" id="ARBA00004123"/>
    </source>
</evidence>
<evidence type="ECO:0000256" key="12">
    <source>
        <dbReference type="ARBA" id="ARBA00023242"/>
    </source>
</evidence>
<feature type="compositionally biased region" description="Basic and acidic residues" evidence="15">
    <location>
        <begin position="317"/>
        <end position="330"/>
    </location>
</feature>
<evidence type="ECO:0000256" key="10">
    <source>
        <dbReference type="ARBA" id="ARBA00022990"/>
    </source>
</evidence>
<keyword evidence="6 14" id="KW-0158">Chromosome</keyword>
<evidence type="ECO:0000256" key="14">
    <source>
        <dbReference type="RuleBase" id="RU000528"/>
    </source>
</evidence>
<dbReference type="CDD" id="cd22912">
    <property type="entry name" value="HFD_H4"/>
    <property type="match status" value="1"/>
</dbReference>